<proteinExistence type="predicted"/>
<dbReference type="Proteomes" id="UP000319525">
    <property type="component" value="Unassembled WGS sequence"/>
</dbReference>
<name>A0A4Y3QNV9_MICTE</name>
<dbReference type="AlphaFoldDB" id="A0A4Y3QNV9"/>
<accession>A0A4Y3QNV9</accession>
<dbReference type="OrthoDB" id="9930499at2"/>
<evidence type="ECO:0008006" key="3">
    <source>
        <dbReference type="Google" id="ProtNLM"/>
    </source>
</evidence>
<comment type="caution">
    <text evidence="1">The sequence shown here is derived from an EMBL/GenBank/DDBJ whole genome shotgun (WGS) entry which is preliminary data.</text>
</comment>
<evidence type="ECO:0000313" key="1">
    <source>
        <dbReference type="EMBL" id="GEB46984.1"/>
    </source>
</evidence>
<reference evidence="1 2" key="1">
    <citation type="submission" date="2019-06" db="EMBL/GenBank/DDBJ databases">
        <title>Whole genome shotgun sequence of Microbacterium testaceum NBRC 12675.</title>
        <authorList>
            <person name="Hosoyama A."/>
            <person name="Uohara A."/>
            <person name="Ohji S."/>
            <person name="Ichikawa N."/>
        </authorList>
    </citation>
    <scope>NUCLEOTIDE SEQUENCE [LARGE SCALE GENOMIC DNA]</scope>
    <source>
        <strain evidence="1 2">NBRC 12675</strain>
    </source>
</reference>
<evidence type="ECO:0000313" key="2">
    <source>
        <dbReference type="Proteomes" id="UP000319525"/>
    </source>
</evidence>
<protein>
    <recommendedName>
        <fullName evidence="3">DUF4258 domain-containing protein</fullName>
    </recommendedName>
</protein>
<organism evidence="1 2">
    <name type="scientific">Microbacterium testaceum</name>
    <name type="common">Aureobacterium testaceum</name>
    <name type="synonym">Brevibacterium testaceum</name>
    <dbReference type="NCBI Taxonomy" id="2033"/>
    <lineage>
        <taxon>Bacteria</taxon>
        <taxon>Bacillati</taxon>
        <taxon>Actinomycetota</taxon>
        <taxon>Actinomycetes</taxon>
        <taxon>Micrococcales</taxon>
        <taxon>Microbacteriaceae</taxon>
        <taxon>Microbacterium</taxon>
    </lineage>
</organism>
<dbReference type="RefSeq" id="WP_141378199.1">
    <property type="nucleotide sequence ID" value="NZ_BJML01000011.1"/>
</dbReference>
<dbReference type="EMBL" id="BJML01000011">
    <property type="protein sequence ID" value="GEB46984.1"/>
    <property type="molecule type" value="Genomic_DNA"/>
</dbReference>
<sequence length="93" mass="10788">MTSRKPNPRITKEDLLEARISFHARNVMRERHVSEREVAEVLLKGSSHPHRGLGRYVLGDLCVVWDARVSVVVTILLFREGVWTNEDARGRRR</sequence>
<gene>
    <name evidence="1" type="ORF">MTE01_29290</name>
</gene>
<dbReference type="GeneID" id="57145610"/>